<sequence length="295" mass="34117">MLKRGVLVLCLICFQNIYSQSKERIVIFGQQAMEMVKHFDAKDQVVGVGYLDKKVKKGEYTDWPILTSLWPSIESIIATRPTHLFGMESAFKAKRSGSKEFWQKKGVEVTEVFDFNEARTLEVFYKDLRTFGQVFKKEKEVEAFIKEEQVKLQKLKNEVPLAKKGKARRVLFLANVRSSDIYYCYTQDKCLVGSMLADFNVEFLTSKNMVIPVSIEYMVSLNPDYIILSSFQANSLSDLLHYFKEHKVLRQLDAVQHNRIMTVDYSNAVSGGLEFVSLYQQLLSFIYPKITNETK</sequence>
<evidence type="ECO:0000259" key="1">
    <source>
        <dbReference type="PROSITE" id="PS50983"/>
    </source>
</evidence>
<dbReference type="KEGG" id="mpw:MPR_1141"/>
<accession>A0AAJ5BEI6</accession>
<gene>
    <name evidence="2" type="ORF">SAMN04488089_11029</name>
</gene>
<evidence type="ECO:0000313" key="2">
    <source>
        <dbReference type="EMBL" id="SER15687.1"/>
    </source>
</evidence>
<proteinExistence type="predicted"/>
<dbReference type="PANTHER" id="PTHR30535:SF34">
    <property type="entry name" value="MOLYBDATE-BINDING PROTEIN MOLA"/>
    <property type="match status" value="1"/>
</dbReference>
<dbReference type="Proteomes" id="UP000183496">
    <property type="component" value="Unassembled WGS sequence"/>
</dbReference>
<protein>
    <submittedName>
        <fullName evidence="2">Iron complex transport system substrate-binding protein</fullName>
    </submittedName>
</protein>
<dbReference type="PROSITE" id="PS50983">
    <property type="entry name" value="FE_B12_PBP"/>
    <property type="match status" value="1"/>
</dbReference>
<dbReference type="PANTHER" id="PTHR30535">
    <property type="entry name" value="VITAMIN B12-BINDING PROTEIN"/>
    <property type="match status" value="1"/>
</dbReference>
<name>A0AAJ5BEI6_MYRPR</name>
<dbReference type="AlphaFoldDB" id="A0AAJ5BEI6"/>
<organism evidence="2 3">
    <name type="scientific">Myroides profundi</name>
    <dbReference type="NCBI Taxonomy" id="480520"/>
    <lineage>
        <taxon>Bacteria</taxon>
        <taxon>Pseudomonadati</taxon>
        <taxon>Bacteroidota</taxon>
        <taxon>Flavobacteriia</taxon>
        <taxon>Flavobacteriales</taxon>
        <taxon>Flavobacteriaceae</taxon>
        <taxon>Myroides</taxon>
    </lineage>
</organism>
<dbReference type="Pfam" id="PF01497">
    <property type="entry name" value="Peripla_BP_2"/>
    <property type="match status" value="1"/>
</dbReference>
<dbReference type="InterPro" id="IPR002491">
    <property type="entry name" value="ABC_transptr_periplasmic_BD"/>
</dbReference>
<dbReference type="RefSeq" id="WP_235280578.1">
    <property type="nucleotide sequence ID" value="NZ_CP010817.1"/>
</dbReference>
<dbReference type="InterPro" id="IPR050902">
    <property type="entry name" value="ABC_Transporter_SBP"/>
</dbReference>
<feature type="domain" description="Fe/B12 periplasmic-binding" evidence="1">
    <location>
        <begin position="24"/>
        <end position="290"/>
    </location>
</feature>
<reference evidence="2 3" key="1">
    <citation type="submission" date="2016-10" db="EMBL/GenBank/DDBJ databases">
        <authorList>
            <person name="Varghese N."/>
            <person name="Submissions S."/>
        </authorList>
    </citation>
    <scope>NUCLEOTIDE SEQUENCE [LARGE SCALE GENOMIC DNA]</scope>
    <source>
        <strain evidence="3">DSM 19823 / KCTC 23066 / CCTCC M 208030 / D25</strain>
    </source>
</reference>
<evidence type="ECO:0000313" key="3">
    <source>
        <dbReference type="Proteomes" id="UP000183496"/>
    </source>
</evidence>
<keyword evidence="3" id="KW-1185">Reference proteome</keyword>
<dbReference type="Gene3D" id="3.40.50.1980">
    <property type="entry name" value="Nitrogenase molybdenum iron protein domain"/>
    <property type="match status" value="2"/>
</dbReference>
<comment type="caution">
    <text evidence="2">The sequence shown here is derived from an EMBL/GenBank/DDBJ whole genome shotgun (WGS) entry which is preliminary data.</text>
</comment>
<dbReference type="SUPFAM" id="SSF53807">
    <property type="entry name" value="Helical backbone' metal receptor"/>
    <property type="match status" value="1"/>
</dbReference>
<dbReference type="EMBL" id="FOFY01000010">
    <property type="protein sequence ID" value="SER15687.1"/>
    <property type="molecule type" value="Genomic_DNA"/>
</dbReference>
<dbReference type="GO" id="GO:0071281">
    <property type="term" value="P:cellular response to iron ion"/>
    <property type="evidence" value="ECO:0007669"/>
    <property type="project" value="TreeGrafter"/>
</dbReference>